<evidence type="ECO:0000313" key="2">
    <source>
        <dbReference type="Proteomes" id="UP001320420"/>
    </source>
</evidence>
<evidence type="ECO:0000313" key="1">
    <source>
        <dbReference type="EMBL" id="KAK7748220.1"/>
    </source>
</evidence>
<dbReference type="Proteomes" id="UP001320420">
    <property type="component" value="Unassembled WGS sequence"/>
</dbReference>
<comment type="caution">
    <text evidence="1">The sequence shown here is derived from an EMBL/GenBank/DDBJ whole genome shotgun (WGS) entry which is preliminary data.</text>
</comment>
<keyword evidence="2" id="KW-1185">Reference proteome</keyword>
<accession>A0AAN9YMX5</accession>
<sequence>MTTTTKTNVELLAVWFHEQYDDEEWDGSGAVECRFLVDSKCIKYVLIEADVYPAGWALTKDINVEFPAFPKGGWNWGVISSREGKPYFSSTKLEALPGISNVWHPVNVDYSELTAVDSLQARQPWTLSEKERLVTHPLFERPVHMKLAQLPRDTGALERETCVYQAIDGKGIGPKFLGNVTEAGRGVIGILTEWDEGAKALELTDRDACLEVLGKLHGCGITYRGLYQLDDNFTRVGSGGADGKKKILMRNFETAEFSTGPSEREQDMQDIERQFLGKADLELLKATCGV</sequence>
<proteinExistence type="predicted"/>
<organism evidence="1 2">
    <name type="scientific">Diatrype stigma</name>
    <dbReference type="NCBI Taxonomy" id="117547"/>
    <lineage>
        <taxon>Eukaryota</taxon>
        <taxon>Fungi</taxon>
        <taxon>Dikarya</taxon>
        <taxon>Ascomycota</taxon>
        <taxon>Pezizomycotina</taxon>
        <taxon>Sordariomycetes</taxon>
        <taxon>Xylariomycetidae</taxon>
        <taxon>Xylariales</taxon>
        <taxon>Diatrypaceae</taxon>
        <taxon>Diatrype</taxon>
    </lineage>
</organism>
<reference evidence="1 2" key="1">
    <citation type="submission" date="2024-02" db="EMBL/GenBank/DDBJ databases">
        <title>De novo assembly and annotation of 12 fungi associated with fruit tree decline syndrome in Ontario, Canada.</title>
        <authorList>
            <person name="Sulman M."/>
            <person name="Ellouze W."/>
            <person name="Ilyukhin E."/>
        </authorList>
    </citation>
    <scope>NUCLEOTIDE SEQUENCE [LARGE SCALE GENOMIC DNA]</scope>
    <source>
        <strain evidence="1 2">M11/M66-122</strain>
    </source>
</reference>
<name>A0AAN9YMX5_9PEZI</name>
<protein>
    <submittedName>
        <fullName evidence="1">Uncharacterized protein</fullName>
    </submittedName>
</protein>
<gene>
    <name evidence="1" type="ORF">SLS62_008771</name>
</gene>
<dbReference type="EMBL" id="JAKJXP020000085">
    <property type="protein sequence ID" value="KAK7748220.1"/>
    <property type="molecule type" value="Genomic_DNA"/>
</dbReference>
<dbReference type="AlphaFoldDB" id="A0AAN9YMX5"/>